<reference evidence="4 5" key="1">
    <citation type="submission" date="2021-11" db="EMBL/GenBank/DDBJ databases">
        <authorList>
            <person name="Liang Q."/>
            <person name="Mou H."/>
            <person name="Liu Z."/>
        </authorList>
    </citation>
    <scope>NUCLEOTIDE SEQUENCE [LARGE SCALE GENOMIC DNA]</scope>
    <source>
        <strain evidence="4 5">CHU3</strain>
    </source>
</reference>
<feature type="transmembrane region" description="Helical" evidence="1">
    <location>
        <begin position="154"/>
        <end position="173"/>
    </location>
</feature>
<dbReference type="Pfam" id="PF02308">
    <property type="entry name" value="MgtC"/>
    <property type="match status" value="1"/>
</dbReference>
<name>A0ABT2YA28_9BURK</name>
<evidence type="ECO:0000259" key="2">
    <source>
        <dbReference type="Pfam" id="PF02308"/>
    </source>
</evidence>
<dbReference type="PANTHER" id="PTHR39084:SF1">
    <property type="entry name" value="DUF4010 DOMAIN-CONTAINING PROTEIN"/>
    <property type="match status" value="1"/>
</dbReference>
<feature type="transmembrane region" description="Helical" evidence="1">
    <location>
        <begin position="322"/>
        <end position="339"/>
    </location>
</feature>
<sequence>MSLLEQAFGANAALAMGLLAALGSGLLIGLERERHKGRGHRGGRELEPAGLRTFTISALAGALAHGMAVPGLVAVGALAVTVLAAMAYFRSSERDPGLTTEMALLATYLIGVLCVQAPLLGAPAAVTLTALLSARTALHRFATRLLREDELHDGLLLAALVLVVLPIMPTEPLPWLAGMKAHSMMGLLLLLLGLQAVGYVALRLLGAQTGLALSGLMSGLVSSTATIATMGHRAKAEPHLQLACASGAVMSTAATWLQACLMLFAMAPQAAGKFLPLGAAGMLVAGAAGLLLARQARRGIKDGRVSAPTKPQQGGPLRLKEAALIALLLSAVAVLVSWAEKKFGSSGLFAAVMLAGLADAHSPVASLAGLAQAGQIDQGLMCKGVLAAIASNSLTRAVTAWLTGGRRFALIVAGVLLSSWALAAAALWLILRP</sequence>
<feature type="domain" description="DUF4010" evidence="3">
    <location>
        <begin position="190"/>
        <end position="404"/>
    </location>
</feature>
<dbReference type="Pfam" id="PF13194">
    <property type="entry name" value="DUF4010"/>
    <property type="match status" value="1"/>
</dbReference>
<dbReference type="PANTHER" id="PTHR39084">
    <property type="entry name" value="MEMBRANE PROTEIN-RELATED"/>
    <property type="match status" value="1"/>
</dbReference>
<dbReference type="Proteomes" id="UP001209701">
    <property type="component" value="Unassembled WGS sequence"/>
</dbReference>
<dbReference type="InterPro" id="IPR049177">
    <property type="entry name" value="MgtC_SapB_SrpB_YhiD_N"/>
</dbReference>
<gene>
    <name evidence="4" type="ORF">LNV07_03435</name>
</gene>
<keyword evidence="5" id="KW-1185">Reference proteome</keyword>
<proteinExistence type="predicted"/>
<feature type="transmembrane region" description="Helical" evidence="1">
    <location>
        <begin position="242"/>
        <end position="268"/>
    </location>
</feature>
<dbReference type="InterPro" id="IPR025105">
    <property type="entry name" value="DUF4010"/>
</dbReference>
<protein>
    <submittedName>
        <fullName evidence="4">DUF4010 domain-containing protein</fullName>
    </submittedName>
</protein>
<feature type="domain" description="MgtC/SapB/SrpB/YhiD N-terminal" evidence="2">
    <location>
        <begin position="18"/>
        <end position="140"/>
    </location>
</feature>
<feature type="transmembrane region" description="Helical" evidence="1">
    <location>
        <begin position="211"/>
        <end position="230"/>
    </location>
</feature>
<comment type="caution">
    <text evidence="4">The sequence shown here is derived from an EMBL/GenBank/DDBJ whole genome shotgun (WGS) entry which is preliminary data.</text>
</comment>
<keyword evidence="1" id="KW-1133">Transmembrane helix</keyword>
<feature type="transmembrane region" description="Helical" evidence="1">
    <location>
        <begin position="185"/>
        <end position="205"/>
    </location>
</feature>
<feature type="transmembrane region" description="Helical" evidence="1">
    <location>
        <begin position="6"/>
        <end position="28"/>
    </location>
</feature>
<feature type="transmembrane region" description="Helical" evidence="1">
    <location>
        <begin position="408"/>
        <end position="431"/>
    </location>
</feature>
<keyword evidence="1" id="KW-0812">Transmembrane</keyword>
<dbReference type="RefSeq" id="WP_263569784.1">
    <property type="nucleotide sequence ID" value="NZ_JAJIRN010000002.1"/>
</dbReference>
<feature type="transmembrane region" description="Helical" evidence="1">
    <location>
        <begin position="72"/>
        <end position="90"/>
    </location>
</feature>
<evidence type="ECO:0000256" key="1">
    <source>
        <dbReference type="SAM" id="Phobius"/>
    </source>
</evidence>
<evidence type="ECO:0000313" key="4">
    <source>
        <dbReference type="EMBL" id="MCV2367148.1"/>
    </source>
</evidence>
<dbReference type="EMBL" id="JAJIRN010000002">
    <property type="protein sequence ID" value="MCV2367148.1"/>
    <property type="molecule type" value="Genomic_DNA"/>
</dbReference>
<evidence type="ECO:0000259" key="3">
    <source>
        <dbReference type="Pfam" id="PF13194"/>
    </source>
</evidence>
<organism evidence="4 5">
    <name type="scientific">Roseateles oligotrophus</name>
    <dbReference type="NCBI Taxonomy" id="1769250"/>
    <lineage>
        <taxon>Bacteria</taxon>
        <taxon>Pseudomonadati</taxon>
        <taxon>Pseudomonadota</taxon>
        <taxon>Betaproteobacteria</taxon>
        <taxon>Burkholderiales</taxon>
        <taxon>Sphaerotilaceae</taxon>
        <taxon>Roseateles</taxon>
    </lineage>
</organism>
<feature type="transmembrane region" description="Helical" evidence="1">
    <location>
        <begin position="345"/>
        <end position="368"/>
    </location>
</feature>
<keyword evidence="1" id="KW-0472">Membrane</keyword>
<feature type="transmembrane region" description="Helical" evidence="1">
    <location>
        <begin position="274"/>
        <end position="293"/>
    </location>
</feature>
<feature type="transmembrane region" description="Helical" evidence="1">
    <location>
        <begin position="102"/>
        <end position="134"/>
    </location>
</feature>
<evidence type="ECO:0000313" key="5">
    <source>
        <dbReference type="Proteomes" id="UP001209701"/>
    </source>
</evidence>
<accession>A0ABT2YA28</accession>